<dbReference type="Gene3D" id="3.10.250.10">
    <property type="entry name" value="SRCR-like domain"/>
    <property type="match status" value="1"/>
</dbReference>
<evidence type="ECO:0000259" key="9">
    <source>
        <dbReference type="PROSITE" id="PS50287"/>
    </source>
</evidence>
<keyword evidence="7" id="KW-0393">Immunoglobulin domain</keyword>
<keyword evidence="6" id="KW-0325">Glycoprotein</keyword>
<organism evidence="11 12">
    <name type="scientific">Callorhinchus milii</name>
    <name type="common">Ghost shark</name>
    <dbReference type="NCBI Taxonomy" id="7868"/>
    <lineage>
        <taxon>Eukaryota</taxon>
        <taxon>Metazoa</taxon>
        <taxon>Chordata</taxon>
        <taxon>Craniata</taxon>
        <taxon>Vertebrata</taxon>
        <taxon>Chondrichthyes</taxon>
        <taxon>Holocephali</taxon>
        <taxon>Chimaeriformes</taxon>
        <taxon>Callorhinchidae</taxon>
        <taxon>Callorhinchus</taxon>
    </lineage>
</organism>
<feature type="disulfide bond" evidence="8">
    <location>
        <begin position="28"/>
        <end position="92"/>
    </location>
</feature>
<sequence>MELQLVNGSHSCSGRVELLFGGQWGTVCDDQWRLADAHVVCSWLGCGSAITAVTNAKFGRGQGPIWLDDVSCVGSESELWRCPTRFWGQHNCNHREDAGVVCGGKRPVLSLLPSLPTFLSGESVSVSCSVPPHNTSARVTFLRDGVSVREEEVERGVSLARLALVNLSVSDVGMYLCRISHLVFGSWIDTTPSLGVRLELMGERLYLPPSLSHFVHPSHTLTFTLTHTLTHSHSHSHTHSNSHTHNLTH</sequence>
<evidence type="ECO:0000259" key="10">
    <source>
        <dbReference type="PROSITE" id="PS50835"/>
    </source>
</evidence>
<protein>
    <submittedName>
        <fullName evidence="11">Scavenger receptor cysteine-rich type 1 protein M130-like</fullName>
    </submittedName>
</protein>
<dbReference type="SUPFAM" id="SSF56487">
    <property type="entry name" value="SRCR-like"/>
    <property type="match status" value="1"/>
</dbReference>
<feature type="disulfide bond" evidence="8">
    <location>
        <begin position="72"/>
        <end position="82"/>
    </location>
</feature>
<keyword evidence="5 8" id="KW-1015">Disulfide bond</keyword>
<dbReference type="InterPro" id="IPR036772">
    <property type="entry name" value="SRCR-like_dom_sf"/>
</dbReference>
<dbReference type="Proteomes" id="UP000314986">
    <property type="component" value="Unassembled WGS sequence"/>
</dbReference>
<dbReference type="PROSITE" id="PS00420">
    <property type="entry name" value="SRCR_1"/>
    <property type="match status" value="1"/>
</dbReference>
<dbReference type="InterPro" id="IPR007110">
    <property type="entry name" value="Ig-like_dom"/>
</dbReference>
<comment type="subcellular location">
    <subcellularLocation>
        <location evidence="1">Secreted</location>
    </subcellularLocation>
</comment>
<reference evidence="12" key="2">
    <citation type="journal article" date="2007" name="PLoS Biol.">
        <title>Survey sequencing and comparative analysis of the elephant shark (Callorhinchus milii) genome.</title>
        <authorList>
            <person name="Venkatesh B."/>
            <person name="Kirkness E.F."/>
            <person name="Loh Y.H."/>
            <person name="Halpern A.L."/>
            <person name="Lee A.P."/>
            <person name="Johnson J."/>
            <person name="Dandona N."/>
            <person name="Viswanathan L.D."/>
            <person name="Tay A."/>
            <person name="Venter J.C."/>
            <person name="Strausberg R.L."/>
            <person name="Brenner S."/>
        </authorList>
    </citation>
    <scope>NUCLEOTIDE SEQUENCE [LARGE SCALE GENOMIC DNA]</scope>
</reference>
<dbReference type="PANTHER" id="PTHR48071">
    <property type="entry name" value="SRCR DOMAIN-CONTAINING PROTEIN"/>
    <property type="match status" value="1"/>
</dbReference>
<evidence type="ECO:0000256" key="7">
    <source>
        <dbReference type="ARBA" id="ARBA00023319"/>
    </source>
</evidence>
<dbReference type="OMA" id="YLCRISH"/>
<evidence type="ECO:0000313" key="11">
    <source>
        <dbReference type="Ensembl" id="ENSCMIP00000014017.1"/>
    </source>
</evidence>
<dbReference type="SMART" id="SM00202">
    <property type="entry name" value="SR"/>
    <property type="match status" value="1"/>
</dbReference>
<dbReference type="InterPro" id="IPR013783">
    <property type="entry name" value="Ig-like_fold"/>
</dbReference>
<reference evidence="12" key="1">
    <citation type="journal article" date="2006" name="Science">
        <title>Ancient noncoding elements conserved in the human genome.</title>
        <authorList>
            <person name="Venkatesh B."/>
            <person name="Kirkness E.F."/>
            <person name="Loh Y.H."/>
            <person name="Halpern A.L."/>
            <person name="Lee A.P."/>
            <person name="Johnson J."/>
            <person name="Dandona N."/>
            <person name="Viswanathan L.D."/>
            <person name="Tay A."/>
            <person name="Venter J.C."/>
            <person name="Strausberg R.L."/>
            <person name="Brenner S."/>
        </authorList>
    </citation>
    <scope>NUCLEOTIDE SEQUENCE [LARGE SCALE GENOMIC DNA]</scope>
</reference>
<dbReference type="PROSITE" id="PS50287">
    <property type="entry name" value="SRCR_2"/>
    <property type="match status" value="1"/>
</dbReference>
<evidence type="ECO:0000256" key="6">
    <source>
        <dbReference type="ARBA" id="ARBA00023180"/>
    </source>
</evidence>
<keyword evidence="2" id="KW-0964">Secreted</keyword>
<proteinExistence type="predicted"/>
<dbReference type="PRINTS" id="PR00258">
    <property type="entry name" value="SPERACTRCPTR"/>
</dbReference>
<keyword evidence="12" id="KW-1185">Reference proteome</keyword>
<feature type="disulfide bond" evidence="8">
    <location>
        <begin position="41"/>
        <end position="102"/>
    </location>
</feature>
<feature type="domain" description="Ig-like" evidence="10">
    <location>
        <begin position="107"/>
        <end position="195"/>
    </location>
</feature>
<dbReference type="Gene3D" id="2.60.40.10">
    <property type="entry name" value="Immunoglobulins"/>
    <property type="match status" value="1"/>
</dbReference>
<dbReference type="PANTHER" id="PTHR48071:SF15">
    <property type="entry name" value="SRCR DOMAIN-CONTAINING PROTEIN"/>
    <property type="match status" value="1"/>
</dbReference>
<evidence type="ECO:0000256" key="4">
    <source>
        <dbReference type="ARBA" id="ARBA00022737"/>
    </source>
</evidence>
<dbReference type="SUPFAM" id="SSF48726">
    <property type="entry name" value="Immunoglobulin"/>
    <property type="match status" value="1"/>
</dbReference>
<dbReference type="GO" id="GO:0004252">
    <property type="term" value="F:serine-type endopeptidase activity"/>
    <property type="evidence" value="ECO:0007669"/>
    <property type="project" value="TreeGrafter"/>
</dbReference>
<dbReference type="Pfam" id="PF00047">
    <property type="entry name" value="ig"/>
    <property type="match status" value="1"/>
</dbReference>
<dbReference type="Ensembl" id="ENSCMIT00000014321.1">
    <property type="protein sequence ID" value="ENSCMIP00000014017.1"/>
    <property type="gene ID" value="ENSCMIG00000006978.1"/>
</dbReference>
<dbReference type="InParanoid" id="A0A4W3HFU9"/>
<name>A0A4W3HFU9_CALMI</name>
<dbReference type="GO" id="GO:0005886">
    <property type="term" value="C:plasma membrane"/>
    <property type="evidence" value="ECO:0007669"/>
    <property type="project" value="TreeGrafter"/>
</dbReference>
<reference evidence="12" key="3">
    <citation type="journal article" date="2014" name="Nature">
        <title>Elephant shark genome provides unique insights into gnathostome evolution.</title>
        <authorList>
            <consortium name="International Elephant Shark Genome Sequencing Consortium"/>
            <person name="Venkatesh B."/>
            <person name="Lee A.P."/>
            <person name="Ravi V."/>
            <person name="Maurya A.K."/>
            <person name="Lian M.M."/>
            <person name="Swann J.B."/>
            <person name="Ohta Y."/>
            <person name="Flajnik M.F."/>
            <person name="Sutoh Y."/>
            <person name="Kasahara M."/>
            <person name="Hoon S."/>
            <person name="Gangu V."/>
            <person name="Roy S.W."/>
            <person name="Irimia M."/>
            <person name="Korzh V."/>
            <person name="Kondrychyn I."/>
            <person name="Lim Z.W."/>
            <person name="Tay B.H."/>
            <person name="Tohari S."/>
            <person name="Kong K.W."/>
            <person name="Ho S."/>
            <person name="Lorente-Galdos B."/>
            <person name="Quilez J."/>
            <person name="Marques-Bonet T."/>
            <person name="Raney B.J."/>
            <person name="Ingham P.W."/>
            <person name="Tay A."/>
            <person name="Hillier L.W."/>
            <person name="Minx P."/>
            <person name="Boehm T."/>
            <person name="Wilson R.K."/>
            <person name="Brenner S."/>
            <person name="Warren W.C."/>
        </authorList>
    </citation>
    <scope>NUCLEOTIDE SEQUENCE [LARGE SCALE GENOMIC DNA]</scope>
</reference>
<dbReference type="GO" id="GO:0005615">
    <property type="term" value="C:extracellular space"/>
    <property type="evidence" value="ECO:0007669"/>
    <property type="project" value="TreeGrafter"/>
</dbReference>
<evidence type="ECO:0000256" key="2">
    <source>
        <dbReference type="ARBA" id="ARBA00022525"/>
    </source>
</evidence>
<dbReference type="GO" id="GO:0031638">
    <property type="term" value="P:zymogen activation"/>
    <property type="evidence" value="ECO:0007669"/>
    <property type="project" value="TreeGrafter"/>
</dbReference>
<dbReference type="GeneTree" id="ENSGT00950000183145"/>
<dbReference type="FunFam" id="3.10.250.10:FF:000006">
    <property type="entry name" value="neurotrypsin isoform X2"/>
    <property type="match status" value="1"/>
</dbReference>
<evidence type="ECO:0000256" key="3">
    <source>
        <dbReference type="ARBA" id="ARBA00022729"/>
    </source>
</evidence>
<dbReference type="InterPro" id="IPR001190">
    <property type="entry name" value="SRCR"/>
</dbReference>
<evidence type="ECO:0000256" key="5">
    <source>
        <dbReference type="ARBA" id="ARBA00023157"/>
    </source>
</evidence>
<keyword evidence="3" id="KW-0732">Signal</keyword>
<feature type="domain" description="SRCR" evidence="9">
    <location>
        <begin position="3"/>
        <end position="103"/>
    </location>
</feature>
<reference evidence="11" key="5">
    <citation type="submission" date="2025-09" db="UniProtKB">
        <authorList>
            <consortium name="Ensembl"/>
        </authorList>
    </citation>
    <scope>IDENTIFICATION</scope>
</reference>
<dbReference type="PROSITE" id="PS50835">
    <property type="entry name" value="IG_LIKE"/>
    <property type="match status" value="1"/>
</dbReference>
<evidence type="ECO:0000313" key="12">
    <source>
        <dbReference type="Proteomes" id="UP000314986"/>
    </source>
</evidence>
<dbReference type="AlphaFoldDB" id="A0A4W3HFU9"/>
<dbReference type="Pfam" id="PF00530">
    <property type="entry name" value="SRCR"/>
    <property type="match status" value="1"/>
</dbReference>
<evidence type="ECO:0000256" key="1">
    <source>
        <dbReference type="ARBA" id="ARBA00004613"/>
    </source>
</evidence>
<reference evidence="11" key="4">
    <citation type="submission" date="2025-08" db="UniProtKB">
        <authorList>
            <consortium name="Ensembl"/>
        </authorList>
    </citation>
    <scope>IDENTIFICATION</scope>
</reference>
<dbReference type="InterPro" id="IPR036179">
    <property type="entry name" value="Ig-like_dom_sf"/>
</dbReference>
<dbReference type="InterPro" id="IPR013151">
    <property type="entry name" value="Immunoglobulin_dom"/>
</dbReference>
<evidence type="ECO:0000256" key="8">
    <source>
        <dbReference type="PROSITE-ProRule" id="PRU00196"/>
    </source>
</evidence>
<accession>A0A4W3HFU9</accession>
<keyword evidence="4" id="KW-0677">Repeat</keyword>